<keyword evidence="3 12" id="KW-0812">Transmembrane</keyword>
<protein>
    <recommendedName>
        <fullName evidence="2">receptor protein-tyrosine kinase</fullName>
        <ecNumber evidence="2">2.7.10.1</ecNumber>
    </recommendedName>
</protein>
<dbReference type="CDD" id="cd00192">
    <property type="entry name" value="PTKc"/>
    <property type="match status" value="1"/>
</dbReference>
<dbReference type="PROSITE" id="PS00109">
    <property type="entry name" value="PROTEIN_KINASE_TYR"/>
    <property type="match status" value="1"/>
</dbReference>
<evidence type="ECO:0000256" key="6">
    <source>
        <dbReference type="ARBA" id="ARBA00023157"/>
    </source>
</evidence>
<feature type="transmembrane region" description="Helical" evidence="12">
    <location>
        <begin position="314"/>
        <end position="337"/>
    </location>
</feature>
<dbReference type="Gene3D" id="1.10.510.10">
    <property type="entry name" value="Transferase(Phosphotransferase) domain 1"/>
    <property type="match status" value="1"/>
</dbReference>
<organism evidence="16 17">
    <name type="scientific">Porites lobata</name>
    <dbReference type="NCBI Taxonomy" id="104759"/>
    <lineage>
        <taxon>Eukaryota</taxon>
        <taxon>Metazoa</taxon>
        <taxon>Cnidaria</taxon>
        <taxon>Anthozoa</taxon>
        <taxon>Hexacorallia</taxon>
        <taxon>Scleractinia</taxon>
        <taxon>Fungiina</taxon>
        <taxon>Poritidae</taxon>
        <taxon>Porites</taxon>
    </lineage>
</organism>
<dbReference type="SUPFAM" id="SSF48726">
    <property type="entry name" value="Immunoglobulin"/>
    <property type="match status" value="2"/>
</dbReference>
<feature type="binding site" evidence="11">
    <location>
        <position position="462"/>
    </location>
    <ligand>
        <name>ATP</name>
        <dbReference type="ChEBI" id="CHEBI:30616"/>
    </ligand>
</feature>
<dbReference type="Gene3D" id="3.30.200.20">
    <property type="entry name" value="Phosphorylase Kinase, domain 1"/>
    <property type="match status" value="1"/>
</dbReference>
<evidence type="ECO:0000256" key="10">
    <source>
        <dbReference type="ARBA" id="ARBA00051243"/>
    </source>
</evidence>
<keyword evidence="4 12" id="KW-1133">Transmembrane helix</keyword>
<dbReference type="InterPro" id="IPR011009">
    <property type="entry name" value="Kinase-like_dom_sf"/>
</dbReference>
<feature type="domain" description="Protein kinase" evidence="14">
    <location>
        <begin position="427"/>
        <end position="675"/>
    </location>
</feature>
<dbReference type="EC" id="2.7.10.1" evidence="2"/>
<evidence type="ECO:0000256" key="7">
    <source>
        <dbReference type="ARBA" id="ARBA00023170"/>
    </source>
</evidence>
<evidence type="ECO:0000256" key="4">
    <source>
        <dbReference type="ARBA" id="ARBA00022989"/>
    </source>
</evidence>
<dbReference type="PANTHER" id="PTHR24416:SF621">
    <property type="entry name" value="TYROSINE KINASE RECEPTOR CAD96CA"/>
    <property type="match status" value="1"/>
</dbReference>
<feature type="domain" description="Ig-like" evidence="15">
    <location>
        <begin position="12"/>
        <end position="95"/>
    </location>
</feature>
<keyword evidence="13" id="KW-0732">Signal</keyword>
<evidence type="ECO:0000256" key="8">
    <source>
        <dbReference type="ARBA" id="ARBA00023180"/>
    </source>
</evidence>
<keyword evidence="6" id="KW-1015">Disulfide bond</keyword>
<feature type="non-terminal residue" evidence="16">
    <location>
        <position position="1"/>
    </location>
</feature>
<dbReference type="InterPro" id="IPR007110">
    <property type="entry name" value="Ig-like_dom"/>
</dbReference>
<name>A0ABN8Q976_9CNID</name>
<keyword evidence="9" id="KW-0393">Immunoglobulin domain</keyword>
<proteinExistence type="predicted"/>
<evidence type="ECO:0000256" key="9">
    <source>
        <dbReference type="ARBA" id="ARBA00023319"/>
    </source>
</evidence>
<dbReference type="InterPro" id="IPR000719">
    <property type="entry name" value="Prot_kinase_dom"/>
</dbReference>
<dbReference type="InterPro" id="IPR017441">
    <property type="entry name" value="Protein_kinase_ATP_BS"/>
</dbReference>
<comment type="subcellular location">
    <subcellularLocation>
        <location evidence="1">Membrane</location>
        <topology evidence="1">Single-pass membrane protein</topology>
    </subcellularLocation>
</comment>
<dbReference type="InterPro" id="IPR008266">
    <property type="entry name" value="Tyr_kinase_AS"/>
</dbReference>
<dbReference type="PROSITE" id="PS50011">
    <property type="entry name" value="PROTEIN_KINASE_DOM"/>
    <property type="match status" value="1"/>
</dbReference>
<evidence type="ECO:0000256" key="13">
    <source>
        <dbReference type="SAM" id="SignalP"/>
    </source>
</evidence>
<dbReference type="PROSITE" id="PS00107">
    <property type="entry name" value="PROTEIN_KINASE_ATP"/>
    <property type="match status" value="1"/>
</dbReference>
<evidence type="ECO:0000259" key="15">
    <source>
        <dbReference type="PROSITE" id="PS50835"/>
    </source>
</evidence>
<keyword evidence="11" id="KW-0547">Nucleotide-binding</keyword>
<accession>A0ABN8Q976</accession>
<dbReference type="InterPro" id="IPR003598">
    <property type="entry name" value="Ig_sub2"/>
</dbReference>
<dbReference type="PANTHER" id="PTHR24416">
    <property type="entry name" value="TYROSINE-PROTEIN KINASE RECEPTOR"/>
    <property type="match status" value="1"/>
</dbReference>
<dbReference type="PIRSF" id="PIRSF000615">
    <property type="entry name" value="TyrPK_CSF1-R"/>
    <property type="match status" value="1"/>
</dbReference>
<comment type="catalytic activity">
    <reaction evidence="10">
        <text>L-tyrosyl-[protein] + ATP = O-phospho-L-tyrosyl-[protein] + ADP + H(+)</text>
        <dbReference type="Rhea" id="RHEA:10596"/>
        <dbReference type="Rhea" id="RHEA-COMP:10136"/>
        <dbReference type="Rhea" id="RHEA-COMP:20101"/>
        <dbReference type="ChEBI" id="CHEBI:15378"/>
        <dbReference type="ChEBI" id="CHEBI:30616"/>
        <dbReference type="ChEBI" id="CHEBI:46858"/>
        <dbReference type="ChEBI" id="CHEBI:61978"/>
        <dbReference type="ChEBI" id="CHEBI:456216"/>
        <dbReference type="EC" id="2.7.10.1"/>
    </reaction>
</comment>
<evidence type="ECO:0000256" key="11">
    <source>
        <dbReference type="PROSITE-ProRule" id="PRU10141"/>
    </source>
</evidence>
<dbReference type="InterPro" id="IPR003599">
    <property type="entry name" value="Ig_sub"/>
</dbReference>
<dbReference type="InterPro" id="IPR013783">
    <property type="entry name" value="Ig-like_fold"/>
</dbReference>
<keyword evidence="11" id="KW-0067">ATP-binding</keyword>
<dbReference type="SMART" id="SM00219">
    <property type="entry name" value="TyrKc"/>
    <property type="match status" value="1"/>
</dbReference>
<gene>
    <name evidence="16" type="ORF">PLOB_00003052</name>
</gene>
<dbReference type="SUPFAM" id="SSF56112">
    <property type="entry name" value="Protein kinase-like (PK-like)"/>
    <property type="match status" value="1"/>
</dbReference>
<keyword evidence="7" id="KW-0675">Receptor</keyword>
<sequence length="675" mass="74893">TWFFLFLLLVSPTLFNNVSGDHSVKERSDLSLYCGASGKPVPSITWTKVFENGSESQVLHTGTSWKIASINQTNAGKYRCTAYNGIGSPVSHTITVKVLFPPKLIHSDQEYQVALQQSVTLQCQAEGYPEPTFSWSPCKDSCNTATLTIPEVLNDTTYTCTATNSEGIDSANAIVVIAGNKINVTMTIKDDKECSDAKGQYNKSSLSRELSVTMRGVFAGESSYLRTTVNNVRCGSVIVDLTLSFSAIVTEKRILNILQDAAKDGTLGNLNVDASSIKGTRADILVATRPAIGKTTPKPRDGMILSKKYDKLPIILAIVIPIVVLAVFAGVFALWLWRRNKDKKMAKKVVFSRLSKAAVQVDNRKPEQISMRQMTSEVSSGHYMPLVKERQSSGSPKVIPSIDASSLSQYEPLNPSSISYEILRQNVIIEKIIGKGAFGKVARGKIKGLQKKRQHVTQVAVKMLKADAPDSDRKDLLSELEVMKTLKPHPHVIKLLGCVTESEPLFVLIEYVPYGDLLGYLRKSRGLNDTYFKDPDIKPQTSLTSQQLMKFSWQVADGMSYLSSRAIIHRDLATRNVLVGENETCKVTDFGMARDVQEQNIYERKTKGRLPVKWTAYEALLYGRYTTKSDVWSYGLVTFSFLGGSPFPRMDGRKIVSLLQHGYRMPKSQHVDDEL</sequence>
<dbReference type="InterPro" id="IPR001245">
    <property type="entry name" value="Ser-Thr/Tyr_kinase_cat_dom"/>
</dbReference>
<dbReference type="PRINTS" id="PR00109">
    <property type="entry name" value="TYRKINASE"/>
</dbReference>
<dbReference type="Pfam" id="PF13927">
    <property type="entry name" value="Ig_3"/>
    <property type="match status" value="2"/>
</dbReference>
<dbReference type="InterPro" id="IPR036179">
    <property type="entry name" value="Ig-like_dom_sf"/>
</dbReference>
<evidence type="ECO:0000256" key="12">
    <source>
        <dbReference type="SAM" id="Phobius"/>
    </source>
</evidence>
<keyword evidence="8" id="KW-0325">Glycoprotein</keyword>
<evidence type="ECO:0000313" key="16">
    <source>
        <dbReference type="EMBL" id="CAH3158188.1"/>
    </source>
</evidence>
<dbReference type="InterPro" id="IPR050122">
    <property type="entry name" value="RTK"/>
</dbReference>
<dbReference type="Pfam" id="PF07714">
    <property type="entry name" value="PK_Tyr_Ser-Thr"/>
    <property type="match status" value="1"/>
</dbReference>
<keyword evidence="5 12" id="KW-0472">Membrane</keyword>
<dbReference type="PROSITE" id="PS50835">
    <property type="entry name" value="IG_LIKE"/>
    <property type="match status" value="2"/>
</dbReference>
<dbReference type="Proteomes" id="UP001159405">
    <property type="component" value="Unassembled WGS sequence"/>
</dbReference>
<reference evidence="16 17" key="1">
    <citation type="submission" date="2022-05" db="EMBL/GenBank/DDBJ databases">
        <authorList>
            <consortium name="Genoscope - CEA"/>
            <person name="William W."/>
        </authorList>
    </citation>
    <scope>NUCLEOTIDE SEQUENCE [LARGE SCALE GENOMIC DNA]</scope>
</reference>
<comment type="caution">
    <text evidence="16">The sequence shown here is derived from an EMBL/GenBank/DDBJ whole genome shotgun (WGS) entry which is preliminary data.</text>
</comment>
<feature type="domain" description="Ig-like" evidence="15">
    <location>
        <begin position="102"/>
        <end position="176"/>
    </location>
</feature>
<feature type="chain" id="PRO_5046687384" description="receptor protein-tyrosine kinase" evidence="13">
    <location>
        <begin position="21"/>
        <end position="675"/>
    </location>
</feature>
<evidence type="ECO:0000313" key="17">
    <source>
        <dbReference type="Proteomes" id="UP001159405"/>
    </source>
</evidence>
<evidence type="ECO:0000256" key="1">
    <source>
        <dbReference type="ARBA" id="ARBA00004167"/>
    </source>
</evidence>
<keyword evidence="17" id="KW-1185">Reference proteome</keyword>
<evidence type="ECO:0000256" key="2">
    <source>
        <dbReference type="ARBA" id="ARBA00011902"/>
    </source>
</evidence>
<feature type="signal peptide" evidence="13">
    <location>
        <begin position="1"/>
        <end position="20"/>
    </location>
</feature>
<dbReference type="SMART" id="SM00408">
    <property type="entry name" value="IGc2"/>
    <property type="match status" value="2"/>
</dbReference>
<dbReference type="InterPro" id="IPR020635">
    <property type="entry name" value="Tyr_kinase_cat_dom"/>
</dbReference>
<evidence type="ECO:0000256" key="3">
    <source>
        <dbReference type="ARBA" id="ARBA00022692"/>
    </source>
</evidence>
<evidence type="ECO:0000256" key="5">
    <source>
        <dbReference type="ARBA" id="ARBA00023136"/>
    </source>
</evidence>
<dbReference type="Gene3D" id="2.60.40.10">
    <property type="entry name" value="Immunoglobulins"/>
    <property type="match status" value="2"/>
</dbReference>
<dbReference type="SMART" id="SM00409">
    <property type="entry name" value="IG"/>
    <property type="match status" value="2"/>
</dbReference>
<dbReference type="EMBL" id="CALNXK010000110">
    <property type="protein sequence ID" value="CAH3158188.1"/>
    <property type="molecule type" value="Genomic_DNA"/>
</dbReference>
<evidence type="ECO:0000259" key="14">
    <source>
        <dbReference type="PROSITE" id="PS50011"/>
    </source>
</evidence>